<evidence type="ECO:0000313" key="3">
    <source>
        <dbReference type="Proteomes" id="UP000439983"/>
    </source>
</evidence>
<reference evidence="2 3" key="1">
    <citation type="journal article" date="2013" name="Genome Biol.">
        <title>Comparative genomics of the core and accessory genomes of 48 Sinorhizobium strains comprising five genospecies.</title>
        <authorList>
            <person name="Sugawara M."/>
            <person name="Epstein B."/>
            <person name="Badgley B.D."/>
            <person name="Unno T."/>
            <person name="Xu L."/>
            <person name="Reese J."/>
            <person name="Gyaneshwar P."/>
            <person name="Denny R."/>
            <person name="Mudge J."/>
            <person name="Bharti A.K."/>
            <person name="Farmer A.D."/>
            <person name="May G.D."/>
            <person name="Woodward J.E."/>
            <person name="Medigue C."/>
            <person name="Vallenet D."/>
            <person name="Lajus A."/>
            <person name="Rouy Z."/>
            <person name="Martinez-Vaz B."/>
            <person name="Tiffin P."/>
            <person name="Young N.D."/>
            <person name="Sadowsky M.J."/>
        </authorList>
    </citation>
    <scope>NUCLEOTIDE SEQUENCE [LARGE SCALE GENOMIC DNA]</scope>
    <source>
        <strain evidence="2 3">USDA4894</strain>
    </source>
</reference>
<name>A0A6N7LLH3_SINTE</name>
<keyword evidence="1" id="KW-0732">Signal</keyword>
<evidence type="ECO:0008006" key="4">
    <source>
        <dbReference type="Google" id="ProtNLM"/>
    </source>
</evidence>
<dbReference type="Proteomes" id="UP000439983">
    <property type="component" value="Unassembled WGS sequence"/>
</dbReference>
<protein>
    <recommendedName>
        <fullName evidence="4">Transmembrane protein</fullName>
    </recommendedName>
</protein>
<comment type="caution">
    <text evidence="2">The sequence shown here is derived from an EMBL/GenBank/DDBJ whole genome shotgun (WGS) entry which is preliminary data.</text>
</comment>
<dbReference type="PROSITE" id="PS51257">
    <property type="entry name" value="PROKAR_LIPOPROTEIN"/>
    <property type="match status" value="1"/>
</dbReference>
<feature type="chain" id="PRO_5026965866" description="Transmembrane protein" evidence="1">
    <location>
        <begin position="22"/>
        <end position="86"/>
    </location>
</feature>
<feature type="signal peptide" evidence="1">
    <location>
        <begin position="1"/>
        <end position="21"/>
    </location>
</feature>
<organism evidence="2 3">
    <name type="scientific">Sinorhizobium terangae</name>
    <dbReference type="NCBI Taxonomy" id="110322"/>
    <lineage>
        <taxon>Bacteria</taxon>
        <taxon>Pseudomonadati</taxon>
        <taxon>Pseudomonadota</taxon>
        <taxon>Alphaproteobacteria</taxon>
        <taxon>Hyphomicrobiales</taxon>
        <taxon>Rhizobiaceae</taxon>
        <taxon>Sinorhizobium/Ensifer group</taxon>
        <taxon>Sinorhizobium</taxon>
    </lineage>
</organism>
<accession>A0A6N7LLH3</accession>
<evidence type="ECO:0000256" key="1">
    <source>
        <dbReference type="SAM" id="SignalP"/>
    </source>
</evidence>
<keyword evidence="3" id="KW-1185">Reference proteome</keyword>
<dbReference type="EMBL" id="WITC01000121">
    <property type="protein sequence ID" value="MQX18496.1"/>
    <property type="molecule type" value="Genomic_DNA"/>
</dbReference>
<gene>
    <name evidence="2" type="ORF">GHK62_28335</name>
</gene>
<dbReference type="AlphaFoldDB" id="A0A6N7LLH3"/>
<proteinExistence type="predicted"/>
<evidence type="ECO:0000313" key="2">
    <source>
        <dbReference type="EMBL" id="MQX18496.1"/>
    </source>
</evidence>
<dbReference type="OrthoDB" id="8280769at2"/>
<sequence length="86" mass="9566">MKALRLIPVLALALAGCTATPPDLEPLPGSFTYGEKAAERRTQAAPGTMIQHRFLHQGTMVFETYEVQPDHSYKLVRRSVQDSWAP</sequence>
<dbReference type="RefSeq" id="WP_153442276.1">
    <property type="nucleotide sequence ID" value="NZ_CP121659.1"/>
</dbReference>